<dbReference type="EMBL" id="JAHLQT010033882">
    <property type="protein sequence ID" value="KAG7159087.1"/>
    <property type="molecule type" value="Genomic_DNA"/>
</dbReference>
<dbReference type="AlphaFoldDB" id="A0A8J5JJ81"/>
<keyword evidence="2" id="KW-1185">Reference proteome</keyword>
<evidence type="ECO:0000313" key="1">
    <source>
        <dbReference type="EMBL" id="KAG7159087.1"/>
    </source>
</evidence>
<protein>
    <recommendedName>
        <fullName evidence="3">Securin</fullName>
    </recommendedName>
</protein>
<sequence length="195" mass="22135">MYCVWIIPQTAMITISRLRMASTVTDVENSNTQLGAMMKPNQDINAPRTSQTKIGLSEVGHTSQRSFGDISNKVRSSVKKIKDQNTSAEKLHKTFSLAKEESIPSPEFFPEIVETEDYYDIIPPAHRLTDQELSNFVQFWKVSHEPKISELDFMDSPVKSKEDLALMSPIKEKMTPVCLSPLFDHVLDLPPPPWE</sequence>
<comment type="caution">
    <text evidence="1">The sequence shown here is derived from an EMBL/GenBank/DDBJ whole genome shotgun (WGS) entry which is preliminary data.</text>
</comment>
<organism evidence="1 2">
    <name type="scientific">Homarus americanus</name>
    <name type="common">American lobster</name>
    <dbReference type="NCBI Taxonomy" id="6706"/>
    <lineage>
        <taxon>Eukaryota</taxon>
        <taxon>Metazoa</taxon>
        <taxon>Ecdysozoa</taxon>
        <taxon>Arthropoda</taxon>
        <taxon>Crustacea</taxon>
        <taxon>Multicrustacea</taxon>
        <taxon>Malacostraca</taxon>
        <taxon>Eumalacostraca</taxon>
        <taxon>Eucarida</taxon>
        <taxon>Decapoda</taxon>
        <taxon>Pleocyemata</taxon>
        <taxon>Astacidea</taxon>
        <taxon>Nephropoidea</taxon>
        <taxon>Nephropidae</taxon>
        <taxon>Homarus</taxon>
    </lineage>
</organism>
<name>A0A8J5JJ81_HOMAM</name>
<evidence type="ECO:0008006" key="3">
    <source>
        <dbReference type="Google" id="ProtNLM"/>
    </source>
</evidence>
<reference evidence="1" key="1">
    <citation type="journal article" date="2021" name="Sci. Adv.">
        <title>The American lobster genome reveals insights on longevity, neural, and immune adaptations.</title>
        <authorList>
            <person name="Polinski J.M."/>
            <person name="Zimin A.V."/>
            <person name="Clark K.F."/>
            <person name="Kohn A.B."/>
            <person name="Sadowski N."/>
            <person name="Timp W."/>
            <person name="Ptitsyn A."/>
            <person name="Khanna P."/>
            <person name="Romanova D.Y."/>
            <person name="Williams P."/>
            <person name="Greenwood S.J."/>
            <person name="Moroz L.L."/>
            <person name="Walt D.R."/>
            <person name="Bodnar A.G."/>
        </authorList>
    </citation>
    <scope>NUCLEOTIDE SEQUENCE</scope>
    <source>
        <strain evidence="1">GMGI-L3</strain>
    </source>
</reference>
<evidence type="ECO:0000313" key="2">
    <source>
        <dbReference type="Proteomes" id="UP000747542"/>
    </source>
</evidence>
<dbReference type="Proteomes" id="UP000747542">
    <property type="component" value="Unassembled WGS sequence"/>
</dbReference>
<proteinExistence type="predicted"/>
<gene>
    <name evidence="1" type="ORF">Hamer_G023174</name>
</gene>
<accession>A0A8J5JJ81</accession>